<name>A0A1E4RIW7_9ASCO</name>
<keyword evidence="5" id="KW-0809">Transit peptide</keyword>
<evidence type="ECO:0000256" key="4">
    <source>
        <dbReference type="ARBA" id="ARBA00015108"/>
    </source>
</evidence>
<dbReference type="STRING" id="984485.A0A1E4RIW7"/>
<evidence type="ECO:0000256" key="1">
    <source>
        <dbReference type="ARBA" id="ARBA00004305"/>
    </source>
</evidence>
<dbReference type="PANTHER" id="PTHR46749">
    <property type="entry name" value="COMPLEX III ASSEMBLY FACTOR LYRM7"/>
    <property type="match status" value="1"/>
</dbReference>
<evidence type="ECO:0000256" key="2">
    <source>
        <dbReference type="ARBA" id="ARBA00009949"/>
    </source>
</evidence>
<dbReference type="AlphaFoldDB" id="A0A1E4RIW7"/>
<comment type="function">
    <text evidence="8">Assembly factor required for Rieske Fe-S protein RIP1 incorporation into the cytochrome b-c1 (CIII) complex. Functions as a chaperone, binding to this subunit within the mitochondrial matrix and stabilizing it prior to its translocation and insertion into the late CIII dimeric intermediate within the mitochondrial inner membrane. Modulates the mitochondrial matrix zinc pool.</text>
</comment>
<dbReference type="EMBL" id="KV454541">
    <property type="protein sequence ID" value="ODV67209.1"/>
    <property type="molecule type" value="Genomic_DNA"/>
</dbReference>
<dbReference type="CDD" id="cd20267">
    <property type="entry name" value="Complex1_LYR_LYRM7"/>
    <property type="match status" value="1"/>
</dbReference>
<keyword evidence="10" id="KW-1185">Reference proteome</keyword>
<dbReference type="GO" id="GO:0044183">
    <property type="term" value="F:protein folding chaperone"/>
    <property type="evidence" value="ECO:0007669"/>
    <property type="project" value="TreeGrafter"/>
</dbReference>
<organism evidence="9 10">
    <name type="scientific">Hyphopichia burtonii NRRL Y-1933</name>
    <dbReference type="NCBI Taxonomy" id="984485"/>
    <lineage>
        <taxon>Eukaryota</taxon>
        <taxon>Fungi</taxon>
        <taxon>Dikarya</taxon>
        <taxon>Ascomycota</taxon>
        <taxon>Saccharomycotina</taxon>
        <taxon>Pichiomycetes</taxon>
        <taxon>Debaryomycetaceae</taxon>
        <taxon>Hyphopichia</taxon>
    </lineage>
</organism>
<proteinExistence type="inferred from homology"/>
<comment type="subunit">
    <text evidence="3">Interacts with RIP1.</text>
</comment>
<dbReference type="InterPro" id="IPR045298">
    <property type="entry name" value="Complex1_LYR_LYRM7"/>
</dbReference>
<keyword evidence="7" id="KW-0143">Chaperone</keyword>
<gene>
    <name evidence="9" type="ORF">HYPBUDRAFT_153090</name>
</gene>
<dbReference type="InterPro" id="IPR050435">
    <property type="entry name" value="MZM1/LYRM7"/>
</dbReference>
<evidence type="ECO:0000313" key="10">
    <source>
        <dbReference type="Proteomes" id="UP000095085"/>
    </source>
</evidence>
<sequence length="115" mass="12893">MSKSIQAYRAAFRATGLAFKGDPEVLLAARSKIKQGYEESKNLPSEEINDKVDKLNEVSQFLIKNIVQGRLDNDGKYFLNFHDRTELGDNETIKQNNRANLGSLAGSKVKKCTDK</sequence>
<evidence type="ECO:0000256" key="3">
    <source>
        <dbReference type="ARBA" id="ARBA00011589"/>
    </source>
</evidence>
<dbReference type="PANTHER" id="PTHR46749:SF1">
    <property type="entry name" value="COMPLEX III ASSEMBLY FACTOR LYRM7"/>
    <property type="match status" value="1"/>
</dbReference>
<evidence type="ECO:0000256" key="6">
    <source>
        <dbReference type="ARBA" id="ARBA00023128"/>
    </source>
</evidence>
<dbReference type="GO" id="GO:0034551">
    <property type="term" value="P:mitochondrial respiratory chain complex III assembly"/>
    <property type="evidence" value="ECO:0007669"/>
    <property type="project" value="InterPro"/>
</dbReference>
<dbReference type="Proteomes" id="UP000095085">
    <property type="component" value="Unassembled WGS sequence"/>
</dbReference>
<evidence type="ECO:0000256" key="8">
    <source>
        <dbReference type="ARBA" id="ARBA00025268"/>
    </source>
</evidence>
<evidence type="ECO:0000313" key="9">
    <source>
        <dbReference type="EMBL" id="ODV67209.1"/>
    </source>
</evidence>
<dbReference type="OrthoDB" id="529194at2759"/>
<dbReference type="RefSeq" id="XP_020076276.1">
    <property type="nucleotide sequence ID" value="XM_020221366.1"/>
</dbReference>
<accession>A0A1E4RIW7</accession>
<evidence type="ECO:0000256" key="7">
    <source>
        <dbReference type="ARBA" id="ARBA00023186"/>
    </source>
</evidence>
<evidence type="ECO:0000256" key="5">
    <source>
        <dbReference type="ARBA" id="ARBA00022946"/>
    </source>
</evidence>
<comment type="similarity">
    <text evidence="2">Belongs to the complex I LYR family. MZM1 subfamily.</text>
</comment>
<keyword evidence="6" id="KW-0496">Mitochondrion</keyword>
<protein>
    <recommendedName>
        <fullName evidence="4">Mitochondrial zinc maintenance protein 1, mitochondrial</fullName>
    </recommendedName>
</protein>
<reference evidence="10" key="1">
    <citation type="submission" date="2016-05" db="EMBL/GenBank/DDBJ databases">
        <title>Comparative genomics of biotechnologically important yeasts.</title>
        <authorList>
            <consortium name="DOE Joint Genome Institute"/>
            <person name="Riley R."/>
            <person name="Haridas S."/>
            <person name="Wolfe K.H."/>
            <person name="Lopes M.R."/>
            <person name="Hittinger C.T."/>
            <person name="Goker M."/>
            <person name="Salamov A."/>
            <person name="Wisecaver J."/>
            <person name="Long T.M."/>
            <person name="Aerts A.L."/>
            <person name="Barry K."/>
            <person name="Choi C."/>
            <person name="Clum A."/>
            <person name="Coughlan A.Y."/>
            <person name="Deshpande S."/>
            <person name="Douglass A.P."/>
            <person name="Hanson S.J."/>
            <person name="Klenk H.-P."/>
            <person name="Labutti K."/>
            <person name="Lapidus A."/>
            <person name="Lindquist E."/>
            <person name="Lipzen A."/>
            <person name="Meier-Kolthoff J.P."/>
            <person name="Ohm R.A."/>
            <person name="Otillar R.P."/>
            <person name="Pangilinan J."/>
            <person name="Peng Y."/>
            <person name="Rokas A."/>
            <person name="Rosa C.A."/>
            <person name="Scheuner C."/>
            <person name="Sibirny A.A."/>
            <person name="Slot J.C."/>
            <person name="Stielow J.B."/>
            <person name="Sun H."/>
            <person name="Kurtzman C.P."/>
            <person name="Blackwell M."/>
            <person name="Grigoriev I.V."/>
            <person name="Jeffries T.W."/>
        </authorList>
    </citation>
    <scope>NUCLEOTIDE SEQUENCE [LARGE SCALE GENOMIC DNA]</scope>
    <source>
        <strain evidence="10">NRRL Y-1933</strain>
    </source>
</reference>
<dbReference type="GeneID" id="30995915"/>
<dbReference type="GO" id="GO:0005759">
    <property type="term" value="C:mitochondrial matrix"/>
    <property type="evidence" value="ECO:0007669"/>
    <property type="project" value="UniProtKB-SubCell"/>
</dbReference>
<comment type="subcellular location">
    <subcellularLocation>
        <location evidence="1">Mitochondrion matrix</location>
    </subcellularLocation>
</comment>